<dbReference type="Gene3D" id="1.20.120.520">
    <property type="entry name" value="nmb1532 protein domain like"/>
    <property type="match status" value="1"/>
</dbReference>
<dbReference type="Proteomes" id="UP000292307">
    <property type="component" value="Chromosome"/>
</dbReference>
<dbReference type="RefSeq" id="WP_131145606.1">
    <property type="nucleotide sequence ID" value="NZ_BMWV01000003.1"/>
</dbReference>
<keyword evidence="4" id="KW-1185">Reference proteome</keyword>
<reference evidence="2" key="3">
    <citation type="submission" date="2022-12" db="EMBL/GenBank/DDBJ databases">
        <authorList>
            <person name="Sun Q."/>
            <person name="Kim S."/>
        </authorList>
    </citation>
    <scope>NUCLEOTIDE SEQUENCE</scope>
    <source>
        <strain evidence="2">KCTC 12343</strain>
    </source>
</reference>
<organism evidence="2 5">
    <name type="scientific">Pseudoduganella albidiflava</name>
    <dbReference type="NCBI Taxonomy" id="321983"/>
    <lineage>
        <taxon>Bacteria</taxon>
        <taxon>Pseudomonadati</taxon>
        <taxon>Pseudomonadota</taxon>
        <taxon>Betaproteobacteria</taxon>
        <taxon>Burkholderiales</taxon>
        <taxon>Oxalobacteraceae</taxon>
        <taxon>Telluria group</taxon>
        <taxon>Pseudoduganella</taxon>
    </lineage>
</organism>
<dbReference type="InterPro" id="IPR012312">
    <property type="entry name" value="Hemerythrin-like"/>
</dbReference>
<proteinExistence type="predicted"/>
<reference evidence="2" key="1">
    <citation type="journal article" date="2014" name="Int. J. Syst. Evol. Microbiol.">
        <title>Complete genome sequence of Corynebacterium casei LMG S-19264T (=DSM 44701T), isolated from a smear-ripened cheese.</title>
        <authorList>
            <consortium name="US DOE Joint Genome Institute (JGI-PGF)"/>
            <person name="Walter F."/>
            <person name="Albersmeier A."/>
            <person name="Kalinowski J."/>
            <person name="Ruckert C."/>
        </authorList>
    </citation>
    <scope>NUCLEOTIDE SEQUENCE</scope>
    <source>
        <strain evidence="2">KCTC 12343</strain>
    </source>
</reference>
<gene>
    <name evidence="3" type="ORF">EYF70_11960</name>
    <name evidence="2" type="ORF">GCM10007387_16740</name>
</gene>
<evidence type="ECO:0000259" key="1">
    <source>
        <dbReference type="Pfam" id="PF01814"/>
    </source>
</evidence>
<evidence type="ECO:0000313" key="4">
    <source>
        <dbReference type="Proteomes" id="UP000292307"/>
    </source>
</evidence>
<dbReference type="Proteomes" id="UP000628442">
    <property type="component" value="Unassembled WGS sequence"/>
</dbReference>
<dbReference type="EMBL" id="CP036401">
    <property type="protein sequence ID" value="QBI01485.1"/>
    <property type="molecule type" value="Genomic_DNA"/>
</dbReference>
<accession>A0A411WXR3</accession>
<evidence type="ECO:0000313" key="5">
    <source>
        <dbReference type="Proteomes" id="UP000628442"/>
    </source>
</evidence>
<feature type="domain" description="Hemerythrin-like" evidence="1">
    <location>
        <begin position="5"/>
        <end position="126"/>
    </location>
</feature>
<dbReference type="EMBL" id="BMWV01000003">
    <property type="protein sequence ID" value="GGY35369.1"/>
    <property type="molecule type" value="Genomic_DNA"/>
</dbReference>
<reference evidence="3 4" key="2">
    <citation type="submission" date="2019-02" db="EMBL/GenBank/DDBJ databases">
        <title>Draft Genome Sequences of Six Type Strains of the Genus Massilia.</title>
        <authorList>
            <person name="Miess H."/>
            <person name="Frediansyhah A."/>
            <person name="Gross H."/>
        </authorList>
    </citation>
    <scope>NUCLEOTIDE SEQUENCE [LARGE SCALE GENOMIC DNA]</scope>
    <source>
        <strain evidence="3 4">DSM 17472</strain>
    </source>
</reference>
<dbReference type="OrthoDB" id="9792554at2"/>
<evidence type="ECO:0000313" key="2">
    <source>
        <dbReference type="EMBL" id="GGY35369.1"/>
    </source>
</evidence>
<dbReference type="AlphaFoldDB" id="A0A411WXR3"/>
<sequence length="152" mass="16670">MDTIHQYLASDHRACDEQYGWAESRVACADWENATKAFATFAWHLAQHMNQEERILFPAIDRASGSAPGATAVMRSEHEHMRSLIQSMAAAIEARDGGTFFDLADGLRMLTHQHNLKEEGVLYPMAERLLGASAMAVLARMRAVAAPAGEAA</sequence>
<name>A0A411WXR3_9BURK</name>
<protein>
    <submittedName>
        <fullName evidence="3">Hemerythrin domain-containing protein</fullName>
    </submittedName>
</protein>
<dbReference type="Pfam" id="PF01814">
    <property type="entry name" value="Hemerythrin"/>
    <property type="match status" value="1"/>
</dbReference>
<evidence type="ECO:0000313" key="3">
    <source>
        <dbReference type="EMBL" id="QBI01485.1"/>
    </source>
</evidence>